<dbReference type="EMBL" id="GL629794">
    <property type="protein sequence ID" value="EFX01089.1"/>
    <property type="molecule type" value="Genomic_DNA"/>
</dbReference>
<evidence type="ECO:0000313" key="2">
    <source>
        <dbReference type="EMBL" id="EFX01089.1"/>
    </source>
</evidence>
<dbReference type="InParanoid" id="F0XLW1"/>
<feature type="compositionally biased region" description="Polar residues" evidence="1">
    <location>
        <begin position="212"/>
        <end position="224"/>
    </location>
</feature>
<feature type="region of interest" description="Disordered" evidence="1">
    <location>
        <begin position="185"/>
        <end position="229"/>
    </location>
</feature>
<dbReference type="InterPro" id="IPR029058">
    <property type="entry name" value="AB_hydrolase_fold"/>
</dbReference>
<dbReference type="Proteomes" id="UP000007796">
    <property type="component" value="Unassembled WGS sequence"/>
</dbReference>
<name>F0XLW1_GROCL</name>
<dbReference type="AlphaFoldDB" id="F0XLW1"/>
<dbReference type="STRING" id="655863.F0XLW1"/>
<gene>
    <name evidence="2" type="ORF">CMQ_6031</name>
</gene>
<dbReference type="GeneID" id="25979420"/>
<accession>F0XLW1</accession>
<dbReference type="eggNOG" id="ENOG502RK89">
    <property type="taxonomic scope" value="Eukaryota"/>
</dbReference>
<dbReference type="OrthoDB" id="408631at2759"/>
<dbReference type="HOGENOM" id="CLU_836920_0_0_1"/>
<protein>
    <submittedName>
        <fullName evidence="2">Uncharacterized protein</fullName>
    </submittedName>
</protein>
<dbReference type="Gene3D" id="3.40.50.1820">
    <property type="entry name" value="alpha/beta hydrolase"/>
    <property type="match status" value="1"/>
</dbReference>
<evidence type="ECO:0000313" key="3">
    <source>
        <dbReference type="Proteomes" id="UP000007796"/>
    </source>
</evidence>
<keyword evidence="3" id="KW-1185">Reference proteome</keyword>
<sequence length="332" mass="36064">MSLTGGPWNLQEAITEQQTVTHRAGQQLTFDVQRLQDLSGVSTRSREATGDDAATCWLRVMAGTTVIGTSRFLKLCFHGLGDLKAASQTFLKLGLRCTTQVKPIGRTSSHPALATSSHQHQQWANTGPANVVARAQSYQVGYQPEFLNMAGYAAPQAWDPGSLESRFQSSPVNALKRRASLSLSSQAGLRSRLRRESSSFESTDATIRRSEAVSQSQSPFSTQPEAMHHSQPAAYMTSAAAVSKPPPRRELPQSITRHISLTPSQTEISYISLVGGYPTQVTAMGKLAGDGSLMHHPVASGSTLAPLAKRVILQSSTYQWMWDRIGRVEQTV</sequence>
<reference evidence="2 3" key="1">
    <citation type="journal article" date="2011" name="Proc. Natl. Acad. Sci. U.S.A.">
        <title>Genome and transcriptome analyses of the mountain pine beetle-fungal symbiont Grosmannia clavigera, a lodgepole pine pathogen.</title>
        <authorList>
            <person name="DiGuistini S."/>
            <person name="Wang Y."/>
            <person name="Liao N.Y."/>
            <person name="Taylor G."/>
            <person name="Tanguay P."/>
            <person name="Feau N."/>
            <person name="Henrissat B."/>
            <person name="Chan S.K."/>
            <person name="Hesse-Orce U."/>
            <person name="Alamouti S.M."/>
            <person name="Tsui C.K.M."/>
            <person name="Docking R.T."/>
            <person name="Levasseur A."/>
            <person name="Haridas S."/>
            <person name="Robertson G."/>
            <person name="Birol I."/>
            <person name="Holt R.A."/>
            <person name="Marra M.A."/>
            <person name="Hamelin R.C."/>
            <person name="Hirst M."/>
            <person name="Jones S.J.M."/>
            <person name="Bohlmann J."/>
            <person name="Breuil C."/>
        </authorList>
    </citation>
    <scope>NUCLEOTIDE SEQUENCE [LARGE SCALE GENOMIC DNA]</scope>
    <source>
        <strain evidence="3">kw1407 / UAMH 11150</strain>
    </source>
</reference>
<evidence type="ECO:0000256" key="1">
    <source>
        <dbReference type="SAM" id="MobiDB-lite"/>
    </source>
</evidence>
<dbReference type="RefSeq" id="XP_014170571.1">
    <property type="nucleotide sequence ID" value="XM_014315096.1"/>
</dbReference>
<proteinExistence type="predicted"/>
<organism evidence="3">
    <name type="scientific">Grosmannia clavigera (strain kw1407 / UAMH 11150)</name>
    <name type="common">Blue stain fungus</name>
    <name type="synonym">Graphiocladiella clavigera</name>
    <dbReference type="NCBI Taxonomy" id="655863"/>
    <lineage>
        <taxon>Eukaryota</taxon>
        <taxon>Fungi</taxon>
        <taxon>Dikarya</taxon>
        <taxon>Ascomycota</taxon>
        <taxon>Pezizomycotina</taxon>
        <taxon>Sordariomycetes</taxon>
        <taxon>Sordariomycetidae</taxon>
        <taxon>Ophiostomatales</taxon>
        <taxon>Ophiostomataceae</taxon>
        <taxon>Leptographium</taxon>
    </lineage>
</organism>